<organism evidence="1 2">
    <name type="scientific">Pseudomonas extremorientalis</name>
    <dbReference type="NCBI Taxonomy" id="169669"/>
    <lineage>
        <taxon>Bacteria</taxon>
        <taxon>Pseudomonadati</taxon>
        <taxon>Pseudomonadota</taxon>
        <taxon>Gammaproteobacteria</taxon>
        <taxon>Pseudomonadales</taxon>
        <taxon>Pseudomonadaceae</taxon>
        <taxon>Pseudomonas</taxon>
    </lineage>
</organism>
<comment type="caution">
    <text evidence="1">The sequence shown here is derived from an EMBL/GenBank/DDBJ whole genome shotgun (WGS) entry which is preliminary data.</text>
</comment>
<proteinExistence type="predicted"/>
<evidence type="ECO:0000313" key="2">
    <source>
        <dbReference type="Proteomes" id="UP000181686"/>
    </source>
</evidence>
<reference evidence="1 2" key="1">
    <citation type="submission" date="2016-08" db="EMBL/GenBank/DDBJ databases">
        <title>Draft genome sequence of the type strain of Pseudomonas extremorientalis LMG 19695T isolated from drinking water reservoir.</title>
        <authorList>
            <person name="Tambong J.T."/>
        </authorList>
    </citation>
    <scope>NUCLEOTIDE SEQUENCE [LARGE SCALE GENOMIC DNA]</scope>
    <source>
        <strain evidence="1 2">LMG 19695</strain>
    </source>
</reference>
<sequence>MTMSIYLWRASLLALGREAALIQAPCFFRKIAVPGFGAAPQPNASKLARHNEPVGSEYCVQGGNCL</sequence>
<gene>
    <name evidence="1" type="ORF">BFN10_11560</name>
</gene>
<accession>A0A1S2TKS6</accession>
<name>A0A1S2TKS6_9PSED</name>
<dbReference type="Proteomes" id="UP000181686">
    <property type="component" value="Unassembled WGS sequence"/>
</dbReference>
<evidence type="ECO:0000313" key="1">
    <source>
        <dbReference type="EMBL" id="OIN09745.1"/>
    </source>
</evidence>
<dbReference type="AlphaFoldDB" id="A0A1S2TKS6"/>
<dbReference type="EMBL" id="MDGK01000028">
    <property type="protein sequence ID" value="OIN09745.1"/>
    <property type="molecule type" value="Genomic_DNA"/>
</dbReference>
<protein>
    <submittedName>
        <fullName evidence="1">Uncharacterized protein</fullName>
    </submittedName>
</protein>